<dbReference type="Pfam" id="PF00005">
    <property type="entry name" value="ABC_tran"/>
    <property type="match status" value="2"/>
</dbReference>
<evidence type="ECO:0000256" key="1">
    <source>
        <dbReference type="ARBA" id="ARBA00005417"/>
    </source>
</evidence>
<dbReference type="InterPro" id="IPR027417">
    <property type="entry name" value="P-loop_NTPase"/>
</dbReference>
<evidence type="ECO:0000256" key="4">
    <source>
        <dbReference type="ARBA" id="ARBA00022737"/>
    </source>
</evidence>
<dbReference type="PROSITE" id="PS00211">
    <property type="entry name" value="ABC_TRANSPORTER_1"/>
    <property type="match status" value="1"/>
</dbReference>
<dbReference type="PANTHER" id="PTHR43790:SF9">
    <property type="entry name" value="GALACTOFURANOSE TRANSPORTER ATP-BINDING PROTEIN YTFR"/>
    <property type="match status" value="1"/>
</dbReference>
<dbReference type="CDD" id="cd03215">
    <property type="entry name" value="ABC_Carb_Monos_II"/>
    <property type="match status" value="1"/>
</dbReference>
<comment type="similarity">
    <text evidence="1">Belongs to the ABC transporter superfamily.</text>
</comment>
<evidence type="ECO:0000256" key="2">
    <source>
        <dbReference type="ARBA" id="ARBA00022448"/>
    </source>
</evidence>
<dbReference type="Proteomes" id="UP001242480">
    <property type="component" value="Unassembled WGS sequence"/>
</dbReference>
<dbReference type="InterPro" id="IPR017871">
    <property type="entry name" value="ABC_transporter-like_CS"/>
</dbReference>
<evidence type="ECO:0000256" key="6">
    <source>
        <dbReference type="ARBA" id="ARBA00022840"/>
    </source>
</evidence>
<sequence length="494" mass="52041">MLRMTKIAKRYGAAVALESVDLEVRRGEVMALLGENGAGKSTLVKILAGVETPDAGTIEIAGTPRAIRSPVQSQAAGIAYVAQELSIVETLSVAENVFLGDGSVGVWRSPARLARLAGPFLARVGLDHVDPLQAAGSISVAERQLVEIARLLSRKAVIAILDEPTAALSDAEIARVKAAVRALSAEGCAIVYVTHRLGEVFELAGRVTIIRNGRSFPPVATASLDVDGLIERMLGRRLDQMFPPRAEAFGETLLAVEAGLCRGLQAPLSFRLRQGEILALAGQVGSGANAVLRMLAGTVPAQQGRLTLAGRPYAPRSIADAIAAGVGYCSDDRKRDGIFAARSLVENLSAPALDRVTRLALIDAGAERAHTRTIAGQFGLDPDRLGRLAGHLSGGNQQKVALGKWIGLPPRLLLVEEPTRGVDVGARAEIYRHLRAQAQAGLAILFSSSDTQEVLGLADRVATFYHGRLVGLAEAAAHTVESITRDVTHPDLAA</sequence>
<dbReference type="SUPFAM" id="SSF52540">
    <property type="entry name" value="P-loop containing nucleoside triphosphate hydrolases"/>
    <property type="match status" value="2"/>
</dbReference>
<keyword evidence="2" id="KW-0813">Transport</keyword>
<dbReference type="Gene3D" id="3.40.50.300">
    <property type="entry name" value="P-loop containing nucleotide triphosphate hydrolases"/>
    <property type="match status" value="2"/>
</dbReference>
<feature type="domain" description="ABC transporter" evidence="7">
    <location>
        <begin position="244"/>
        <end position="491"/>
    </location>
</feature>
<dbReference type="EMBL" id="JAUSVX010000001">
    <property type="protein sequence ID" value="MDQ0467326.1"/>
    <property type="molecule type" value="Genomic_DNA"/>
</dbReference>
<evidence type="ECO:0000313" key="8">
    <source>
        <dbReference type="EMBL" id="MDQ0467326.1"/>
    </source>
</evidence>
<accession>A0ABU0J193</accession>
<reference evidence="8 9" key="1">
    <citation type="submission" date="2023-07" db="EMBL/GenBank/DDBJ databases">
        <title>Genomic Encyclopedia of Type Strains, Phase IV (KMG-IV): sequencing the most valuable type-strain genomes for metagenomic binning, comparative biology and taxonomic classification.</title>
        <authorList>
            <person name="Goeker M."/>
        </authorList>
    </citation>
    <scope>NUCLEOTIDE SEQUENCE [LARGE SCALE GENOMIC DNA]</scope>
    <source>
        <strain evidence="8 9">DSM 19619</strain>
    </source>
</reference>
<dbReference type="PROSITE" id="PS50893">
    <property type="entry name" value="ABC_TRANSPORTER_2"/>
    <property type="match status" value="2"/>
</dbReference>
<keyword evidence="3 8" id="KW-0762">Sugar transport</keyword>
<evidence type="ECO:0000256" key="3">
    <source>
        <dbReference type="ARBA" id="ARBA00022597"/>
    </source>
</evidence>
<protein>
    <submittedName>
        <fullName evidence="8">ABC-type sugar transport system ATPase subunit</fullName>
    </submittedName>
</protein>
<dbReference type="SMART" id="SM00382">
    <property type="entry name" value="AAA"/>
    <property type="match status" value="2"/>
</dbReference>
<keyword evidence="4" id="KW-0677">Repeat</keyword>
<dbReference type="PANTHER" id="PTHR43790">
    <property type="entry name" value="CARBOHYDRATE TRANSPORT ATP-BINDING PROTEIN MG119-RELATED"/>
    <property type="match status" value="1"/>
</dbReference>
<name>A0ABU0J193_9HYPH</name>
<evidence type="ECO:0000313" key="9">
    <source>
        <dbReference type="Proteomes" id="UP001242480"/>
    </source>
</evidence>
<evidence type="ECO:0000259" key="7">
    <source>
        <dbReference type="PROSITE" id="PS50893"/>
    </source>
</evidence>
<keyword evidence="9" id="KW-1185">Reference proteome</keyword>
<organism evidence="8 9">
    <name type="scientific">Labrys wisconsinensis</name>
    <dbReference type="NCBI Taxonomy" id="425677"/>
    <lineage>
        <taxon>Bacteria</taxon>
        <taxon>Pseudomonadati</taxon>
        <taxon>Pseudomonadota</taxon>
        <taxon>Alphaproteobacteria</taxon>
        <taxon>Hyphomicrobiales</taxon>
        <taxon>Xanthobacteraceae</taxon>
        <taxon>Labrys</taxon>
    </lineage>
</organism>
<feature type="domain" description="ABC transporter" evidence="7">
    <location>
        <begin position="2"/>
        <end position="237"/>
    </location>
</feature>
<dbReference type="InterPro" id="IPR003439">
    <property type="entry name" value="ABC_transporter-like_ATP-bd"/>
</dbReference>
<keyword evidence="6" id="KW-0067">ATP-binding</keyword>
<dbReference type="InterPro" id="IPR050107">
    <property type="entry name" value="ABC_carbohydrate_import_ATPase"/>
</dbReference>
<evidence type="ECO:0000256" key="5">
    <source>
        <dbReference type="ARBA" id="ARBA00022741"/>
    </source>
</evidence>
<dbReference type="RefSeq" id="WP_307266781.1">
    <property type="nucleotide sequence ID" value="NZ_JAUSVX010000001.1"/>
</dbReference>
<keyword evidence="5" id="KW-0547">Nucleotide-binding</keyword>
<comment type="caution">
    <text evidence="8">The sequence shown here is derived from an EMBL/GenBank/DDBJ whole genome shotgun (WGS) entry which is preliminary data.</text>
</comment>
<dbReference type="CDD" id="cd03216">
    <property type="entry name" value="ABC_Carb_Monos_I"/>
    <property type="match status" value="1"/>
</dbReference>
<dbReference type="InterPro" id="IPR003593">
    <property type="entry name" value="AAA+_ATPase"/>
</dbReference>
<proteinExistence type="inferred from homology"/>
<gene>
    <name evidence="8" type="ORF">QO011_000321</name>
</gene>